<accession>R9AIR9</accession>
<dbReference type="AlphaFoldDB" id="R9AIR9"/>
<keyword evidence="2" id="KW-1185">Reference proteome</keyword>
<protein>
    <submittedName>
        <fullName evidence="1">Uncharacterized protein</fullName>
    </submittedName>
</protein>
<dbReference type="EMBL" id="KE007228">
    <property type="protein sequence ID" value="EOR02107.1"/>
    <property type="molecule type" value="Genomic_DNA"/>
</dbReference>
<proteinExistence type="predicted"/>
<dbReference type="OMA" id="CTGNAVY"/>
<evidence type="ECO:0000313" key="2">
    <source>
        <dbReference type="Proteomes" id="UP000014064"/>
    </source>
</evidence>
<dbReference type="Proteomes" id="UP000014064">
    <property type="component" value="Unassembled WGS sequence"/>
</dbReference>
<dbReference type="OrthoDB" id="10416948at2759"/>
<dbReference type="HOGENOM" id="CLU_2051471_0_0_1"/>
<dbReference type="KEGG" id="wic:J056_003783"/>
<sequence>MTTAQIVLPNFYKFVLCTEAGLITNTERLLAPSSFGSYLSFEILNTKDGKFKMRTREVDGGAFVGYSDSERMYLHKKHAQADEFEIHLNTIDSTFHLLSSTNGRVKCTGNAVYPSLTPPLKI</sequence>
<evidence type="ECO:0000313" key="1">
    <source>
        <dbReference type="EMBL" id="EOR02107.1"/>
    </source>
</evidence>
<gene>
    <name evidence="1" type="ORF">J056_003783</name>
</gene>
<reference evidence="2" key="1">
    <citation type="journal article" date="2013" name="BMC Genomics">
        <title>Genome and transcriptome sequencing of the halophilic fungus Wallemia ichthyophaga: haloadaptations present and absent.</title>
        <authorList>
            <person name="Zajc J."/>
            <person name="Liu Y."/>
            <person name="Dai W."/>
            <person name="Yang Z."/>
            <person name="Hu J."/>
            <person name="Gostincar C."/>
            <person name="Gunde-Cimerman N."/>
        </authorList>
    </citation>
    <scope>NUCLEOTIDE SEQUENCE [LARGE SCALE GENOMIC DNA]</scope>
    <source>
        <strain evidence="2">EXF-994 / CBS 113033</strain>
    </source>
</reference>
<name>R9AIR9_WALI9</name>
<organism evidence="1 2">
    <name type="scientific">Wallemia ichthyophaga (strain EXF-994 / CBS 113033)</name>
    <dbReference type="NCBI Taxonomy" id="1299270"/>
    <lineage>
        <taxon>Eukaryota</taxon>
        <taxon>Fungi</taxon>
        <taxon>Dikarya</taxon>
        <taxon>Basidiomycota</taxon>
        <taxon>Wallemiomycotina</taxon>
        <taxon>Wallemiomycetes</taxon>
        <taxon>Wallemiales</taxon>
        <taxon>Wallemiaceae</taxon>
        <taxon>Wallemia</taxon>
    </lineage>
</organism>
<dbReference type="GeneID" id="20376735"/>
<dbReference type="RefSeq" id="XP_009267274.1">
    <property type="nucleotide sequence ID" value="XM_009268999.1"/>
</dbReference>